<feature type="transmembrane region" description="Helical" evidence="3">
    <location>
        <begin position="21"/>
        <end position="43"/>
    </location>
</feature>
<feature type="transmembrane region" description="Helical" evidence="3">
    <location>
        <begin position="578"/>
        <end position="595"/>
    </location>
</feature>
<keyword evidence="3" id="KW-0812">Transmembrane</keyword>
<dbReference type="EMBL" id="HG994371">
    <property type="protein sequence ID" value="CAF2027027.1"/>
    <property type="molecule type" value="Genomic_DNA"/>
</dbReference>
<gene>
    <name evidence="4" type="ORF">DARMORV10_C07P52380.1</name>
</gene>
<feature type="coiled-coil region" evidence="1">
    <location>
        <begin position="298"/>
        <end position="332"/>
    </location>
</feature>
<feature type="region of interest" description="Disordered" evidence="2">
    <location>
        <begin position="264"/>
        <end position="290"/>
    </location>
</feature>
<name>A0A816MUI7_BRANA</name>
<organism evidence="4">
    <name type="scientific">Brassica napus</name>
    <name type="common">Rape</name>
    <dbReference type="NCBI Taxonomy" id="3708"/>
    <lineage>
        <taxon>Eukaryota</taxon>
        <taxon>Viridiplantae</taxon>
        <taxon>Streptophyta</taxon>
        <taxon>Embryophyta</taxon>
        <taxon>Tracheophyta</taxon>
        <taxon>Spermatophyta</taxon>
        <taxon>Magnoliopsida</taxon>
        <taxon>eudicotyledons</taxon>
        <taxon>Gunneridae</taxon>
        <taxon>Pentapetalae</taxon>
        <taxon>rosids</taxon>
        <taxon>malvids</taxon>
        <taxon>Brassicales</taxon>
        <taxon>Brassicaceae</taxon>
        <taxon>Brassiceae</taxon>
        <taxon>Brassica</taxon>
    </lineage>
</organism>
<feature type="transmembrane region" description="Helical" evidence="3">
    <location>
        <begin position="537"/>
        <end position="558"/>
    </location>
</feature>
<dbReference type="AlphaFoldDB" id="A0A816MUI7"/>
<proteinExistence type="predicted"/>
<feature type="transmembrane region" description="Helical" evidence="3">
    <location>
        <begin position="81"/>
        <end position="101"/>
    </location>
</feature>
<sequence>MIMDSLVFITSYIVTHSNSKLKITFLGGLLNFLGLIIATMLKYMTHISTIQDVAFWPWVIVGGLLALVIGGFIHPRSTRAIVIRAATPALKIVFAIVWTFMYNIPVARALVAFHSKSLWEAFNNIISSCQKQCSLELYLTIENFGAIIKFGPIYIFPFSPSSSHEETVNQFCTAENSPQLHSATSISNGSAFTASSIAPSDCTKSFCYADHPKIHVLSGPHKFSALPISFMNKALSRFKSVGPAWDANWVYVLREMMLDRAEEMEASRKRTDAQKQLGSEGSQGEMEASMMKTDELYSEGSQGDFEELEKMVNHLEEETKNLREKLTQREQVMVVVMSDHEVKLSDQKKCLELKEESWKMERINFVKQLSDLRKSMELQEESWVVERRDLKEQFEEQLHGHKMSMELKEESWKRELKLLEEKLEKQLNEQNQKEESWKKEESKLHEQFEKLLQENNTNVEQLAFCDKQLCFQDNLLTGSPLERFQGLLPTWMTTAVAPKGYISGDELGVLTANLISTTALMVTFANKETKIMFPLGFMTLCGTVVGSVFNNIVTKISMLSIDPDAKGLPELNKSFSQVPWVLAGAVVPLLVGGFIKDWGTRCAVTSAATLAVQVTSVGGWKASYGIKFGTAASIVGLGVIGIFLAAGLPLVIDMIGKK</sequence>
<evidence type="ECO:0000256" key="3">
    <source>
        <dbReference type="SAM" id="Phobius"/>
    </source>
</evidence>
<feature type="transmembrane region" description="Helical" evidence="3">
    <location>
        <begin position="55"/>
        <end position="74"/>
    </location>
</feature>
<evidence type="ECO:0000313" key="4">
    <source>
        <dbReference type="EMBL" id="CAF2027027.1"/>
    </source>
</evidence>
<keyword evidence="3" id="KW-1133">Transmembrane helix</keyword>
<evidence type="ECO:0000256" key="2">
    <source>
        <dbReference type="SAM" id="MobiDB-lite"/>
    </source>
</evidence>
<dbReference type="Proteomes" id="UP001295469">
    <property type="component" value="Chromosome C07"/>
</dbReference>
<feature type="coiled-coil region" evidence="1">
    <location>
        <begin position="402"/>
        <end position="440"/>
    </location>
</feature>
<evidence type="ECO:0000256" key="1">
    <source>
        <dbReference type="SAM" id="Coils"/>
    </source>
</evidence>
<feature type="transmembrane region" description="Helical" evidence="3">
    <location>
        <begin position="628"/>
        <end position="652"/>
    </location>
</feature>
<feature type="compositionally biased region" description="Basic and acidic residues" evidence="2">
    <location>
        <begin position="264"/>
        <end position="273"/>
    </location>
</feature>
<accession>A0A816MUI7</accession>
<protein>
    <submittedName>
        <fullName evidence="4">(rape) hypothetical protein</fullName>
    </submittedName>
</protein>
<reference evidence="4" key="1">
    <citation type="submission" date="2021-01" db="EMBL/GenBank/DDBJ databases">
        <authorList>
            <consortium name="Genoscope - CEA"/>
            <person name="William W."/>
        </authorList>
    </citation>
    <scope>NUCLEOTIDE SEQUENCE</scope>
</reference>
<keyword evidence="3" id="KW-0472">Membrane</keyword>
<keyword evidence="1" id="KW-0175">Coiled coil</keyword>